<evidence type="ECO:0000313" key="1">
    <source>
        <dbReference type="EnsemblPlants" id="OMERI11G10180.1"/>
    </source>
</evidence>
<name>A0A0E0F5B6_9ORYZ</name>
<protein>
    <submittedName>
        <fullName evidence="1">Uncharacterized protein</fullName>
    </submittedName>
</protein>
<evidence type="ECO:0000313" key="2">
    <source>
        <dbReference type="Proteomes" id="UP000008021"/>
    </source>
</evidence>
<reference evidence="1" key="1">
    <citation type="submission" date="2015-04" db="UniProtKB">
        <authorList>
            <consortium name="EnsemblPlants"/>
        </authorList>
    </citation>
    <scope>IDENTIFICATION</scope>
</reference>
<dbReference type="Gramene" id="OMERI11G10180.1">
    <property type="protein sequence ID" value="OMERI11G10180.1"/>
    <property type="gene ID" value="OMERI11G10180"/>
</dbReference>
<organism evidence="1">
    <name type="scientific">Oryza meridionalis</name>
    <dbReference type="NCBI Taxonomy" id="40149"/>
    <lineage>
        <taxon>Eukaryota</taxon>
        <taxon>Viridiplantae</taxon>
        <taxon>Streptophyta</taxon>
        <taxon>Embryophyta</taxon>
        <taxon>Tracheophyta</taxon>
        <taxon>Spermatophyta</taxon>
        <taxon>Magnoliopsida</taxon>
        <taxon>Liliopsida</taxon>
        <taxon>Poales</taxon>
        <taxon>Poaceae</taxon>
        <taxon>BOP clade</taxon>
        <taxon>Oryzoideae</taxon>
        <taxon>Oryzeae</taxon>
        <taxon>Oryzinae</taxon>
        <taxon>Oryza</taxon>
    </lineage>
</organism>
<reference evidence="1" key="2">
    <citation type="submission" date="2018-05" db="EMBL/GenBank/DDBJ databases">
        <title>OmerRS3 (Oryza meridionalis Reference Sequence Version 3).</title>
        <authorList>
            <person name="Zhang J."/>
            <person name="Kudrna D."/>
            <person name="Lee S."/>
            <person name="Talag J."/>
            <person name="Welchert J."/>
            <person name="Wing R.A."/>
        </authorList>
    </citation>
    <scope>NUCLEOTIDE SEQUENCE [LARGE SCALE GENOMIC DNA]</scope>
    <source>
        <strain evidence="1">cv. OR44</strain>
    </source>
</reference>
<dbReference type="AlphaFoldDB" id="A0A0E0F5B6"/>
<dbReference type="HOGENOM" id="CLU_120192_2_1_1"/>
<sequence length="88" mass="10293">MEEDDDTVAADGGSRRRLRRRHYFRPRCRMLGNTLTSKERLLHAGDIDRTSKSYICTSCSMWLAIEDRVESTGMASYENEQMWEARSK</sequence>
<dbReference type="EnsemblPlants" id="OMERI11G10180.1">
    <property type="protein sequence ID" value="OMERI11G10180.1"/>
    <property type="gene ID" value="OMERI11G10180"/>
</dbReference>
<proteinExistence type="predicted"/>
<accession>A0A0E0F5B6</accession>
<dbReference type="Proteomes" id="UP000008021">
    <property type="component" value="Chromosome 11"/>
</dbReference>
<keyword evidence="2" id="KW-1185">Reference proteome</keyword>